<dbReference type="InterPro" id="IPR006160">
    <property type="entry name" value="SCFA_transpt_AtoE"/>
</dbReference>
<feature type="transmembrane region" description="Helical" evidence="1">
    <location>
        <begin position="297"/>
        <end position="319"/>
    </location>
</feature>
<feature type="transmembrane region" description="Helical" evidence="1">
    <location>
        <begin position="273"/>
        <end position="291"/>
    </location>
</feature>
<accession>A0A2H1KX73</accession>
<organism evidence="2 3">
    <name type="scientific">Brevibacterium aurantiacum</name>
    <dbReference type="NCBI Taxonomy" id="273384"/>
    <lineage>
        <taxon>Bacteria</taxon>
        <taxon>Bacillati</taxon>
        <taxon>Actinomycetota</taxon>
        <taxon>Actinomycetes</taxon>
        <taxon>Micrococcales</taxon>
        <taxon>Brevibacteriaceae</taxon>
        <taxon>Brevibacterium</taxon>
    </lineage>
</organism>
<feature type="transmembrane region" description="Helical" evidence="1">
    <location>
        <begin position="201"/>
        <end position="224"/>
    </location>
</feature>
<reference evidence="2 3" key="1">
    <citation type="submission" date="2017-03" db="EMBL/GenBank/DDBJ databases">
        <authorList>
            <person name="Afonso C.L."/>
            <person name="Miller P.J."/>
            <person name="Scott M.A."/>
            <person name="Spackman E."/>
            <person name="Goraichik I."/>
            <person name="Dimitrov K.M."/>
            <person name="Suarez D.L."/>
            <person name="Swayne D.E."/>
        </authorList>
    </citation>
    <scope>NUCLEOTIDE SEQUENCE [LARGE SCALE GENOMIC DNA]</scope>
    <source>
        <strain evidence="3">8(6)</strain>
    </source>
</reference>
<dbReference type="PANTHER" id="PTHR41983">
    <property type="entry name" value="SHORT-CHAIN FATTY ACID TRANSPORTER-RELATED"/>
    <property type="match status" value="1"/>
</dbReference>
<dbReference type="EMBL" id="FXZI01000019">
    <property type="protein sequence ID" value="SMY04356.1"/>
    <property type="molecule type" value="Genomic_DNA"/>
</dbReference>
<keyword evidence="1" id="KW-0472">Membrane</keyword>
<sequence length="476" mass="51604">MTSTNTKERHSRKPLAKFANFLSDVCLRWIPDPWIIVVLLTLIVGVIAFFATPGDLGVAKAGMIVRGWGDGFWDLLDFGMQMSLMLLSGYVVASSPPVRRALIWIADRQSGPKSTVATVALTSMILMWIHWGIGMIAAGILVRYFAARNTRADYRLLVAAAYLGMAGTFHAGLSSSAGLLVATPGHFAEEHFGVIPMSQTVFSPFNLTLVLITIIAWTITAVVLQPRPADTFSPPVALQEKMAAEFEADREARVAAKLEGKRSPVEILENSRWVNGTIGVLGLIYIFMYFSTLDGGVLQGLTLNSVNFIFLFLGILMHGTPKALLTAAQTGGTFVWGVLLQFPFYAGILGMILVSGLSERIANAFASIATEHTFPVLIYWYSAILNFFVPSGGSKFAIEAPYIGEAAQAVGTPLDLTTVAYIWGDMSTNALQPFWALPLLALCGLSFRNIMGFLVIFAIVTCAIGTCAFFLAPLFF</sequence>
<dbReference type="AlphaFoldDB" id="A0A2H1KX73"/>
<proteinExistence type="predicted"/>
<feature type="transmembrane region" description="Helical" evidence="1">
    <location>
        <begin position="157"/>
        <end position="181"/>
    </location>
</feature>
<dbReference type="Pfam" id="PF02667">
    <property type="entry name" value="SCFA_trans"/>
    <property type="match status" value="1"/>
</dbReference>
<keyword evidence="1" id="KW-1133">Transmembrane helix</keyword>
<gene>
    <name evidence="2" type="ORF">BAURA86_03652</name>
</gene>
<feature type="transmembrane region" description="Helical" evidence="1">
    <location>
        <begin position="373"/>
        <end position="390"/>
    </location>
</feature>
<feature type="transmembrane region" description="Helical" evidence="1">
    <location>
        <begin position="33"/>
        <end position="51"/>
    </location>
</feature>
<feature type="transmembrane region" description="Helical" evidence="1">
    <location>
        <begin position="454"/>
        <end position="475"/>
    </location>
</feature>
<feature type="transmembrane region" description="Helical" evidence="1">
    <location>
        <begin position="125"/>
        <end position="145"/>
    </location>
</feature>
<feature type="transmembrane region" description="Helical" evidence="1">
    <location>
        <begin position="331"/>
        <end position="353"/>
    </location>
</feature>
<dbReference type="Proteomes" id="UP000234300">
    <property type="component" value="Unassembled WGS sequence"/>
</dbReference>
<protein>
    <submittedName>
        <fullName evidence="2">Short-chain fatty acids transporter</fullName>
    </submittedName>
</protein>
<evidence type="ECO:0000313" key="2">
    <source>
        <dbReference type="EMBL" id="SMY04356.1"/>
    </source>
</evidence>
<name>A0A2H1KX73_BREAU</name>
<evidence type="ECO:0000256" key="1">
    <source>
        <dbReference type="SAM" id="Phobius"/>
    </source>
</evidence>
<dbReference type="GO" id="GO:0005886">
    <property type="term" value="C:plasma membrane"/>
    <property type="evidence" value="ECO:0007669"/>
    <property type="project" value="TreeGrafter"/>
</dbReference>
<keyword evidence="1" id="KW-0812">Transmembrane</keyword>
<evidence type="ECO:0000313" key="3">
    <source>
        <dbReference type="Proteomes" id="UP000234300"/>
    </source>
</evidence>
<dbReference type="PANTHER" id="PTHR41983:SF2">
    <property type="entry name" value="SHORT-CHAIN FATTY ACID TRANSPORTER-RELATED"/>
    <property type="match status" value="1"/>
</dbReference>
<dbReference type="RefSeq" id="WP_101557542.1">
    <property type="nucleotide sequence ID" value="NZ_FXZI01000019.1"/>
</dbReference>